<dbReference type="Proteomes" id="UP001162734">
    <property type="component" value="Chromosome"/>
</dbReference>
<evidence type="ECO:0000313" key="1">
    <source>
        <dbReference type="EMBL" id="BDG09417.1"/>
    </source>
</evidence>
<organism evidence="1 2">
    <name type="scientific">Anaeromyxobacter paludicola</name>
    <dbReference type="NCBI Taxonomy" id="2918171"/>
    <lineage>
        <taxon>Bacteria</taxon>
        <taxon>Pseudomonadati</taxon>
        <taxon>Myxococcota</taxon>
        <taxon>Myxococcia</taxon>
        <taxon>Myxococcales</taxon>
        <taxon>Cystobacterineae</taxon>
        <taxon>Anaeromyxobacteraceae</taxon>
        <taxon>Anaeromyxobacter</taxon>
    </lineage>
</organism>
<proteinExistence type="predicted"/>
<evidence type="ECO:0000313" key="2">
    <source>
        <dbReference type="Proteomes" id="UP001162734"/>
    </source>
</evidence>
<dbReference type="RefSeq" id="WP_248341562.1">
    <property type="nucleotide sequence ID" value="NZ_AP025592.1"/>
</dbReference>
<sequence length="143" mass="15121">MPARVLRFALEDLRRAFGGLVPAGTDPRHDTRPFRAFRAALLEAAAAAAVAPAALGFWWEGSYNGYWLAVSVEPPEAIPGPFAERACPVDDERLAPPRPDRYPLAAVSPGAATVARDEAGAAYEAPFGAPTGHFGAPGVRRIT</sequence>
<gene>
    <name evidence="1" type="ORF">AMPC_25300</name>
</gene>
<dbReference type="EMBL" id="AP025592">
    <property type="protein sequence ID" value="BDG09417.1"/>
    <property type="molecule type" value="Genomic_DNA"/>
</dbReference>
<accession>A0ABM7XC29</accession>
<name>A0ABM7XC29_9BACT</name>
<reference evidence="2" key="1">
    <citation type="journal article" date="2022" name="Int. J. Syst. Evol. Microbiol.">
        <title>Anaeromyxobacter oryzae sp. nov., Anaeromyxobacter diazotrophicus sp. nov. and Anaeromyxobacter paludicola sp. nov., isolated from paddy soils.</title>
        <authorList>
            <person name="Itoh H."/>
            <person name="Xu Z."/>
            <person name="Mise K."/>
            <person name="Masuda Y."/>
            <person name="Ushijima N."/>
            <person name="Hayakawa C."/>
            <person name="Shiratori Y."/>
            <person name="Senoo K."/>
        </authorList>
    </citation>
    <scope>NUCLEOTIDE SEQUENCE [LARGE SCALE GENOMIC DNA]</scope>
    <source>
        <strain evidence="2">Red630</strain>
    </source>
</reference>
<protein>
    <submittedName>
        <fullName evidence="1">Uncharacterized protein</fullName>
    </submittedName>
</protein>
<keyword evidence="2" id="KW-1185">Reference proteome</keyword>